<comment type="caution">
    <text evidence="3">The sequence shown here is derived from an EMBL/GenBank/DDBJ whole genome shotgun (WGS) entry which is preliminary data.</text>
</comment>
<feature type="transmembrane region" description="Helical" evidence="2">
    <location>
        <begin position="673"/>
        <end position="695"/>
    </location>
</feature>
<feature type="region of interest" description="Disordered" evidence="1">
    <location>
        <begin position="264"/>
        <end position="379"/>
    </location>
</feature>
<feature type="transmembrane region" description="Helical" evidence="2">
    <location>
        <begin position="825"/>
        <end position="846"/>
    </location>
</feature>
<feature type="compositionally biased region" description="Polar residues" evidence="1">
    <location>
        <begin position="353"/>
        <end position="370"/>
    </location>
</feature>
<feature type="transmembrane region" description="Helical" evidence="2">
    <location>
        <begin position="558"/>
        <end position="584"/>
    </location>
</feature>
<dbReference type="AlphaFoldDB" id="A0A093VGP2"/>
<feature type="compositionally biased region" description="Basic and acidic residues" evidence="1">
    <location>
        <begin position="302"/>
        <end position="340"/>
    </location>
</feature>
<feature type="region of interest" description="Disordered" evidence="1">
    <location>
        <begin position="1"/>
        <end position="22"/>
    </location>
</feature>
<reference evidence="3" key="1">
    <citation type="journal article" date="2014" name="PLoS Genet.">
        <title>Signature Gene Expression Reveals Novel Clues to the Molecular Mechanisms of Dimorphic Transition in Penicillium marneffei.</title>
        <authorList>
            <person name="Yang E."/>
            <person name="Wang G."/>
            <person name="Cai J."/>
            <person name="Woo P.C."/>
            <person name="Lau S.K."/>
            <person name="Yuen K.-Y."/>
            <person name="Chow W.-N."/>
            <person name="Lin X."/>
        </authorList>
    </citation>
    <scope>NUCLEOTIDE SEQUENCE [LARGE SCALE GENOMIC DNA]</scope>
    <source>
        <strain evidence="3">PM1</strain>
    </source>
</reference>
<proteinExistence type="predicted"/>
<dbReference type="GO" id="GO:0005886">
    <property type="term" value="C:plasma membrane"/>
    <property type="evidence" value="ECO:0007669"/>
    <property type="project" value="TreeGrafter"/>
</dbReference>
<dbReference type="InterPro" id="IPR016833">
    <property type="entry name" value="Put_Na-Bile_cotransptr"/>
</dbReference>
<name>A0A093VGP2_TALMA</name>
<evidence type="ECO:0000313" key="3">
    <source>
        <dbReference type="EMBL" id="KFX51340.1"/>
    </source>
</evidence>
<feature type="transmembrane region" description="Helical" evidence="2">
    <location>
        <begin position="741"/>
        <end position="763"/>
    </location>
</feature>
<organism evidence="3">
    <name type="scientific">Talaromyces marneffei PM1</name>
    <dbReference type="NCBI Taxonomy" id="1077442"/>
    <lineage>
        <taxon>Eukaryota</taxon>
        <taxon>Fungi</taxon>
        <taxon>Dikarya</taxon>
        <taxon>Ascomycota</taxon>
        <taxon>Pezizomycotina</taxon>
        <taxon>Eurotiomycetes</taxon>
        <taxon>Eurotiomycetidae</taxon>
        <taxon>Eurotiales</taxon>
        <taxon>Trichocomaceae</taxon>
        <taxon>Talaromyces</taxon>
        <taxon>Talaromyces sect. Talaromyces</taxon>
    </lineage>
</organism>
<dbReference type="InterPro" id="IPR038770">
    <property type="entry name" value="Na+/solute_symporter_sf"/>
</dbReference>
<feature type="transmembrane region" description="Helical" evidence="2">
    <location>
        <begin position="492"/>
        <end position="514"/>
    </location>
</feature>
<feature type="transmembrane region" description="Helical" evidence="2">
    <location>
        <begin position="787"/>
        <end position="810"/>
    </location>
</feature>
<evidence type="ECO:0000256" key="1">
    <source>
        <dbReference type="SAM" id="MobiDB-lite"/>
    </source>
</evidence>
<dbReference type="Pfam" id="PF13593">
    <property type="entry name" value="SBF_like"/>
    <property type="match status" value="1"/>
</dbReference>
<feature type="transmembrane region" description="Helical" evidence="2">
    <location>
        <begin position="408"/>
        <end position="426"/>
    </location>
</feature>
<dbReference type="HOGENOM" id="CLU_330680_0_0_1"/>
<feature type="transmembrane region" description="Helical" evidence="2">
    <location>
        <begin position="627"/>
        <end position="647"/>
    </location>
</feature>
<sequence>MVEQDETQMSTSQTLYNSTSSLPTSKLCSQTYKSASQLFLTRRLQESYNTLIPIVTAPTTSDDVQITNGDGNTSTLAPIAYASSNVRIKVWNLYITLLSNIIDLGPEEGKKEFGQKEWKALVAKVRDGSIWEEIVQTGYQGLEGSVDADVINNLGTLLLTHSPSQTLNQQRLETYLSVYHQPNLDVAAYMENSASGSRRLTRNGGTDTPKDLVARVKIIELFTLHVLPQNGEWDYAAEFIRLSEVLDEERKEVFLQTLDELKEEKDRGNQRAAEIQREKEAELERQAQEEEERRKAAAAAEKVQKASVEHRRANSEVDYGIDKSHPNAAAKDRSAVKGADKQGSSSDNKKSKSATTRRTAFPPSSSSMSKNIRERERSTDSVSRRIRVFYNVIRNILQHVRSSVSGNPMATIRTLIFIIGFVLVLGRQDVRARIQRLTNSSWQKIRGTVGMGMKMGTETGAQIVPDNPEIQDNAYEGVKIPHRALLILKKTLLLILGQWLIIGMGIACLLAYLFPNVAKHGGIIKSQGSILYGAVGLVFLISGLSIPRSKLYTHMFNWRLHALVQVTSFLFVPAVVLAVVHLIIATDPGRLIDPAVLAGFILTSAIPTTIASNVVMTRSAGGDDAAALVEVLIANFLGPFLTAGWTVTLMPKTAEFELWRSGSSDMSQMYRDVFKQLGLSALLPLVIGQLIRWTWEKQTVYILQKFYVAKFSTGCMILLVWTTFSSAFATDSLETLTTQTVIFTVLFNVALYLFLTVVCFTLARPPQALRKTTWGKRVFRPMPPEEAIAVCFCGPAKTTALGIPLLYAMYDSMDLYTKSKTSIPVLLYTTEQIFVAHFMVYVLRWWKRQLEREEKRDSESVVEGIVE</sequence>
<accession>A0A093VGP2</accession>
<keyword evidence="2" id="KW-0812">Transmembrane</keyword>
<feature type="compositionally biased region" description="Polar residues" evidence="1">
    <location>
        <begin position="7"/>
        <end position="22"/>
    </location>
</feature>
<protein>
    <submittedName>
        <fullName evidence="3">Putative membrane protein</fullName>
    </submittedName>
</protein>
<dbReference type="PANTHER" id="PTHR18640">
    <property type="entry name" value="SOLUTE CARRIER FAMILY 10 MEMBER 7"/>
    <property type="match status" value="1"/>
</dbReference>
<feature type="transmembrane region" description="Helical" evidence="2">
    <location>
        <begin position="707"/>
        <end position="729"/>
    </location>
</feature>
<evidence type="ECO:0000256" key="2">
    <source>
        <dbReference type="SAM" id="Phobius"/>
    </source>
</evidence>
<feature type="transmembrane region" description="Helical" evidence="2">
    <location>
        <begin position="529"/>
        <end position="546"/>
    </location>
</feature>
<feature type="transmembrane region" description="Helical" evidence="2">
    <location>
        <begin position="596"/>
        <end position="615"/>
    </location>
</feature>
<dbReference type="PANTHER" id="PTHR18640:SF5">
    <property type="entry name" value="SODIUM_BILE ACID COTRANSPORTER 7"/>
    <property type="match status" value="1"/>
</dbReference>
<feature type="compositionally biased region" description="Basic and acidic residues" evidence="1">
    <location>
        <begin position="264"/>
        <end position="295"/>
    </location>
</feature>
<gene>
    <name evidence="3" type="ORF">GQ26_0051630</name>
</gene>
<keyword evidence="2" id="KW-1133">Transmembrane helix</keyword>
<dbReference type="EMBL" id="JPOX01000005">
    <property type="protein sequence ID" value="KFX51340.1"/>
    <property type="molecule type" value="Genomic_DNA"/>
</dbReference>
<dbReference type="Gene3D" id="1.20.1530.20">
    <property type="match status" value="1"/>
</dbReference>
<keyword evidence="2" id="KW-0472">Membrane</keyword>